<evidence type="ECO:0000313" key="1">
    <source>
        <dbReference type="EMBL" id="MDT2637677.1"/>
    </source>
</evidence>
<gene>
    <name evidence="1" type="ORF">P7D36_09250</name>
</gene>
<evidence type="ECO:0000313" key="2">
    <source>
        <dbReference type="Proteomes" id="UP001245561"/>
    </source>
</evidence>
<comment type="caution">
    <text evidence="1">The sequence shown here is derived from an EMBL/GenBank/DDBJ whole genome shotgun (WGS) entry which is preliminary data.</text>
</comment>
<organism evidence="1 2">
    <name type="scientific">Enterococcus dongliensis</name>
    <dbReference type="NCBI Taxonomy" id="2559925"/>
    <lineage>
        <taxon>Bacteria</taxon>
        <taxon>Bacillati</taxon>
        <taxon>Bacillota</taxon>
        <taxon>Bacilli</taxon>
        <taxon>Lactobacillales</taxon>
        <taxon>Enterococcaceae</taxon>
        <taxon>Enterococcus</taxon>
    </lineage>
</organism>
<reference evidence="1" key="1">
    <citation type="submission" date="2023-03" db="EMBL/GenBank/DDBJ databases">
        <authorList>
            <person name="Shen W."/>
            <person name="Cai J."/>
        </authorList>
    </citation>
    <scope>NUCLEOTIDE SEQUENCE</scope>
    <source>
        <strain evidence="1">P55-2</strain>
    </source>
</reference>
<sequence length="62" mass="7253">MEIMVYAKVGGRKHFLGLYHSLEDLQPEVDEVLAACGKIPWTPYVYFLLNGEEYKLYLEDEK</sequence>
<dbReference type="AlphaFoldDB" id="A0AAW8TKR2"/>
<dbReference type="EMBL" id="JARPYT010000012">
    <property type="protein sequence ID" value="MDT2637677.1"/>
    <property type="molecule type" value="Genomic_DNA"/>
</dbReference>
<accession>A0AAW8TKR2</accession>
<dbReference type="RefSeq" id="WP_311800697.1">
    <property type="nucleotide sequence ID" value="NZ_JARPYS010000011.1"/>
</dbReference>
<protein>
    <submittedName>
        <fullName evidence="1">Uncharacterized protein</fullName>
    </submittedName>
</protein>
<proteinExistence type="predicted"/>
<dbReference type="Proteomes" id="UP001245561">
    <property type="component" value="Unassembled WGS sequence"/>
</dbReference>
<name>A0AAW8TKR2_9ENTE</name>